<feature type="chain" id="PRO_5045049873" description="Cytochrome c domain-containing protein" evidence="4">
    <location>
        <begin position="20"/>
        <end position="298"/>
    </location>
</feature>
<sequence length="298" mass="31445">MTVMRAALALLLMAGAASAQEGPDFAQVGALFQERCVMCHSGSDAPLGLHLDSHAGVMAGSENGPVAIAGDMASPLLQRLRGEAEPRMPLDGPPFLSEAEIALVSDWVAAGMPEGAATFAALPERVRPAPGEDVLWPDVEPIFLKVCAKCHSDNSKVGGPPEGLRLDSYEHALAADERVAVVPGNPEMSEIWRRITGLSDPRMPFDGPPWLPEDDVRLIRDWIAQGARAADGTPAPLPVGARVRLRGAVTGENEIDGARFAVDGGTRLDDVPGIGGKAEMRGEVQPDGSILATRYRGR</sequence>
<dbReference type="EMBL" id="JAAATX020000005">
    <property type="protein sequence ID" value="MBU9697972.1"/>
    <property type="molecule type" value="Genomic_DNA"/>
</dbReference>
<keyword evidence="7" id="KW-1185">Reference proteome</keyword>
<evidence type="ECO:0000313" key="6">
    <source>
        <dbReference type="EMBL" id="MBU9697972.1"/>
    </source>
</evidence>
<evidence type="ECO:0000259" key="5">
    <source>
        <dbReference type="PROSITE" id="PS51007"/>
    </source>
</evidence>
<evidence type="ECO:0000256" key="4">
    <source>
        <dbReference type="SAM" id="SignalP"/>
    </source>
</evidence>
<comment type="caution">
    <text evidence="6">The sequence shown here is derived from an EMBL/GenBank/DDBJ whole genome shotgun (WGS) entry which is preliminary data.</text>
</comment>
<dbReference type="Pfam" id="PF07635">
    <property type="entry name" value="PSCyt1"/>
    <property type="match status" value="2"/>
</dbReference>
<gene>
    <name evidence="6" type="ORF">GU927_008920</name>
</gene>
<dbReference type="PROSITE" id="PS51007">
    <property type="entry name" value="CYTC"/>
    <property type="match status" value="2"/>
</dbReference>
<keyword evidence="4" id="KW-0732">Signal</keyword>
<evidence type="ECO:0000313" key="7">
    <source>
        <dbReference type="Proteomes" id="UP000731907"/>
    </source>
</evidence>
<accession>A0ABS6J377</accession>
<feature type="domain" description="Cytochrome c" evidence="5">
    <location>
        <begin position="110"/>
        <end position="227"/>
    </location>
</feature>
<keyword evidence="2 3" id="KW-0408">Iron</keyword>
<organism evidence="6 7">
    <name type="scientific">Paragemmobacter amnigenus</name>
    <dbReference type="NCBI Taxonomy" id="2852097"/>
    <lineage>
        <taxon>Bacteria</taxon>
        <taxon>Pseudomonadati</taxon>
        <taxon>Pseudomonadota</taxon>
        <taxon>Alphaproteobacteria</taxon>
        <taxon>Rhodobacterales</taxon>
        <taxon>Paracoccaceae</taxon>
        <taxon>Paragemmobacter</taxon>
    </lineage>
</organism>
<keyword evidence="3" id="KW-0349">Heme</keyword>
<keyword evidence="1 3" id="KW-0479">Metal-binding</keyword>
<evidence type="ECO:0000256" key="3">
    <source>
        <dbReference type="PROSITE-ProRule" id="PRU00433"/>
    </source>
</evidence>
<reference evidence="6 7" key="1">
    <citation type="submission" date="2021-06" db="EMBL/GenBank/DDBJ databases">
        <title>Rhodobacteraceae bacterium strain HSP-20.</title>
        <authorList>
            <person name="Chen W.-M."/>
        </authorList>
    </citation>
    <scope>NUCLEOTIDE SEQUENCE [LARGE SCALE GENOMIC DNA]</scope>
    <source>
        <strain evidence="6 7">HSP-20</strain>
    </source>
</reference>
<dbReference type="PANTHER" id="PTHR35889:SF3">
    <property type="entry name" value="F-BOX DOMAIN-CONTAINING PROTEIN"/>
    <property type="match status" value="1"/>
</dbReference>
<name>A0ABS6J377_9RHOB</name>
<feature type="domain" description="Cytochrome c" evidence="5">
    <location>
        <begin position="23"/>
        <end position="112"/>
    </location>
</feature>
<protein>
    <recommendedName>
        <fullName evidence="5">Cytochrome c domain-containing protein</fullName>
    </recommendedName>
</protein>
<evidence type="ECO:0000256" key="2">
    <source>
        <dbReference type="ARBA" id="ARBA00023004"/>
    </source>
</evidence>
<evidence type="ECO:0000256" key="1">
    <source>
        <dbReference type="ARBA" id="ARBA00022723"/>
    </source>
</evidence>
<dbReference type="Proteomes" id="UP000731907">
    <property type="component" value="Unassembled WGS sequence"/>
</dbReference>
<feature type="signal peptide" evidence="4">
    <location>
        <begin position="1"/>
        <end position="19"/>
    </location>
</feature>
<dbReference type="InterPro" id="IPR011429">
    <property type="entry name" value="Cyt_c_Planctomycete-type"/>
</dbReference>
<dbReference type="PANTHER" id="PTHR35889">
    <property type="entry name" value="CYCLOINULO-OLIGOSACCHARIDE FRUCTANOTRANSFERASE-RELATED"/>
    <property type="match status" value="1"/>
</dbReference>
<dbReference type="InterPro" id="IPR009056">
    <property type="entry name" value="Cyt_c-like_dom"/>
</dbReference>
<proteinExistence type="predicted"/>